<dbReference type="PANTHER" id="PTHR15835">
    <property type="entry name" value="NUCLEAR-INTERACTING PARTNER OF ALK"/>
    <property type="match status" value="1"/>
</dbReference>
<evidence type="ECO:0000256" key="5">
    <source>
        <dbReference type="ARBA" id="ARBA00023242"/>
    </source>
</evidence>
<feature type="compositionally biased region" description="Basic and acidic residues" evidence="6">
    <location>
        <begin position="401"/>
        <end position="424"/>
    </location>
</feature>
<accession>A0A9P6SL07</accession>
<evidence type="ECO:0000256" key="6">
    <source>
        <dbReference type="SAM" id="MobiDB-lite"/>
    </source>
</evidence>
<keyword evidence="10" id="KW-1185">Reference proteome</keyword>
<dbReference type="Pfam" id="PF08600">
    <property type="entry name" value="NuBaID_C"/>
    <property type="match status" value="1"/>
</dbReference>
<keyword evidence="4" id="KW-0862">Zinc</keyword>
<evidence type="ECO:0000259" key="8">
    <source>
        <dbReference type="Pfam" id="PF08600"/>
    </source>
</evidence>
<dbReference type="GO" id="GO:0008270">
    <property type="term" value="F:zinc ion binding"/>
    <property type="evidence" value="ECO:0007669"/>
    <property type="project" value="UniProtKB-KW"/>
</dbReference>
<evidence type="ECO:0000256" key="1">
    <source>
        <dbReference type="ARBA" id="ARBA00004123"/>
    </source>
</evidence>
<dbReference type="PANTHER" id="PTHR15835:SF6">
    <property type="entry name" value="ZINC FINGER C3HC-TYPE PROTEIN 1"/>
    <property type="match status" value="1"/>
</dbReference>
<evidence type="ECO:0000259" key="7">
    <source>
        <dbReference type="Pfam" id="PF07967"/>
    </source>
</evidence>
<feature type="domain" description="C3HC-type" evidence="7">
    <location>
        <begin position="95"/>
        <end position="233"/>
    </location>
</feature>
<dbReference type="InterPro" id="IPR013909">
    <property type="entry name" value="NuBaID_C"/>
</dbReference>
<dbReference type="InterPro" id="IPR012935">
    <property type="entry name" value="NuBaID_N"/>
</dbReference>
<evidence type="ECO:0000256" key="2">
    <source>
        <dbReference type="ARBA" id="ARBA00022723"/>
    </source>
</evidence>
<sequence>MNATKRKFNALLNGIGNKSTTSLASKEVNKTSTTTDDVDDDPDTMLKRRRLAPPASTLIAIGNAKNIMEKTKMSHKKSASHATNLPIAKPPKYAPWDRVAFLERLKSFNSLTDWTPKPARVNEVEWAKRGWVCQKSERVRCCLCNVEILVKLNQKMVDGKEEPVYTAACIEEALVDKYVELIITSHTEDCLWRKRGCDDTIFKLPLNDAHTTLANLRGRYDELCLRKDTLPYDFNLRLPESFFLDTILSYLPPNFFTSSTETISPKAQPPEIPEFNKVAFQLALFGWQGSTHPRLGDQLGTVTCTACFRQLGLWLFKSKGVDAEGVETEVAICDCLDTVEQHRPYCPWRNAISQNGSVKSSTSDLAGWEIVMRVLKNDYYLRTGGGKESRPVTAASVGSEEIGKESGEEDEALRRDERDAKDKERWARLRRVKSLFDTKATKKLQPAASGNGKEGKGGKKGGLTKAA</sequence>
<evidence type="ECO:0000256" key="3">
    <source>
        <dbReference type="ARBA" id="ARBA00022771"/>
    </source>
</evidence>
<name>A0A9P6SL07_9HELO</name>
<keyword evidence="3" id="KW-0863">Zinc-finger</keyword>
<feature type="region of interest" description="Disordered" evidence="6">
    <location>
        <begin position="25"/>
        <end position="45"/>
    </location>
</feature>
<feature type="region of interest" description="Disordered" evidence="6">
    <location>
        <begin position="438"/>
        <end position="467"/>
    </location>
</feature>
<dbReference type="Pfam" id="PF07967">
    <property type="entry name" value="zf-C3HC"/>
    <property type="match status" value="1"/>
</dbReference>
<proteinExistence type="predicted"/>
<feature type="domain" description="NuBaID C-terminal" evidence="8">
    <location>
        <begin position="279"/>
        <end position="381"/>
    </location>
</feature>
<protein>
    <submittedName>
        <fullName evidence="9">Zinc finger C3HC-type 1</fullName>
    </submittedName>
</protein>
<reference evidence="9" key="1">
    <citation type="submission" date="2019-07" db="EMBL/GenBank/DDBJ databases">
        <title>Hyphodiscus hymeniophilus genome sequencing and assembly.</title>
        <authorList>
            <person name="Kramer G."/>
            <person name="Nodwell J."/>
        </authorList>
    </citation>
    <scope>NUCLEOTIDE SEQUENCE</scope>
    <source>
        <strain evidence="9">ATCC 34498</strain>
    </source>
</reference>
<organism evidence="9 10">
    <name type="scientific">Hyphodiscus hymeniophilus</name>
    <dbReference type="NCBI Taxonomy" id="353542"/>
    <lineage>
        <taxon>Eukaryota</taxon>
        <taxon>Fungi</taxon>
        <taxon>Dikarya</taxon>
        <taxon>Ascomycota</taxon>
        <taxon>Pezizomycotina</taxon>
        <taxon>Leotiomycetes</taxon>
        <taxon>Helotiales</taxon>
        <taxon>Hyphodiscaceae</taxon>
        <taxon>Hyphodiscus</taxon>
    </lineage>
</organism>
<feature type="region of interest" description="Disordered" evidence="6">
    <location>
        <begin position="386"/>
        <end position="424"/>
    </location>
</feature>
<dbReference type="GO" id="GO:0005634">
    <property type="term" value="C:nucleus"/>
    <property type="evidence" value="ECO:0007669"/>
    <property type="project" value="UniProtKB-SubCell"/>
</dbReference>
<dbReference type="EMBL" id="VNKQ01000017">
    <property type="protein sequence ID" value="KAG0645776.1"/>
    <property type="molecule type" value="Genomic_DNA"/>
</dbReference>
<keyword evidence="2" id="KW-0479">Metal-binding</keyword>
<dbReference type="Proteomes" id="UP000785200">
    <property type="component" value="Unassembled WGS sequence"/>
</dbReference>
<dbReference type="OrthoDB" id="2592092at2759"/>
<keyword evidence="5" id="KW-0539">Nucleus</keyword>
<gene>
    <name evidence="9" type="ORF">D0Z07_7983</name>
</gene>
<comment type="caution">
    <text evidence="9">The sequence shown here is derived from an EMBL/GenBank/DDBJ whole genome shotgun (WGS) entry which is preliminary data.</text>
</comment>
<evidence type="ECO:0000313" key="10">
    <source>
        <dbReference type="Proteomes" id="UP000785200"/>
    </source>
</evidence>
<evidence type="ECO:0000313" key="9">
    <source>
        <dbReference type="EMBL" id="KAG0645776.1"/>
    </source>
</evidence>
<comment type="subcellular location">
    <subcellularLocation>
        <location evidence="1">Nucleus</location>
    </subcellularLocation>
</comment>
<dbReference type="AlphaFoldDB" id="A0A9P6SL07"/>
<evidence type="ECO:0000256" key="4">
    <source>
        <dbReference type="ARBA" id="ARBA00022833"/>
    </source>
</evidence>